<keyword evidence="5" id="KW-1185">Reference proteome</keyword>
<organism evidence="4 5">
    <name type="scientific">Halorussus limi</name>
    <dbReference type="NCBI Taxonomy" id="2938695"/>
    <lineage>
        <taxon>Archaea</taxon>
        <taxon>Methanobacteriati</taxon>
        <taxon>Methanobacteriota</taxon>
        <taxon>Stenosarchaea group</taxon>
        <taxon>Halobacteria</taxon>
        <taxon>Halobacteriales</taxon>
        <taxon>Haladaptataceae</taxon>
        <taxon>Halorussus</taxon>
    </lineage>
</organism>
<dbReference type="PANTHER" id="PTHR43772:SF2">
    <property type="entry name" value="PUTATIVE (AFU_ORTHOLOGUE AFUA_2G04480)-RELATED"/>
    <property type="match status" value="1"/>
</dbReference>
<feature type="domain" description="Glucosamine inositolphosphorylceramide transferase 1 N-terminal" evidence="3">
    <location>
        <begin position="95"/>
        <end position="357"/>
    </location>
</feature>
<evidence type="ECO:0000256" key="2">
    <source>
        <dbReference type="SAM" id="MobiDB-lite"/>
    </source>
</evidence>
<keyword evidence="1" id="KW-0119">Carbohydrate metabolism</keyword>
<dbReference type="Gene3D" id="2.115.10.20">
    <property type="entry name" value="Glycosyl hydrolase domain, family 43"/>
    <property type="match status" value="1"/>
</dbReference>
<dbReference type="InterPro" id="IPR056442">
    <property type="entry name" value="GINT1_N"/>
</dbReference>
<keyword evidence="4" id="KW-0614">Plasmid</keyword>
<evidence type="ECO:0000313" key="4">
    <source>
        <dbReference type="EMBL" id="UPV76660.1"/>
    </source>
</evidence>
<protein>
    <recommendedName>
        <fullName evidence="3">Glucosamine inositolphosphorylceramide transferase 1 N-terminal domain-containing protein</fullName>
    </recommendedName>
</protein>
<dbReference type="SUPFAM" id="SSF75005">
    <property type="entry name" value="Arabinanase/levansucrase/invertase"/>
    <property type="match status" value="1"/>
</dbReference>
<name>A0A8U0I065_9EURY</name>
<accession>A0A8U0I065</accession>
<dbReference type="EMBL" id="CP096660">
    <property type="protein sequence ID" value="UPV76660.1"/>
    <property type="molecule type" value="Genomic_DNA"/>
</dbReference>
<dbReference type="PANTHER" id="PTHR43772">
    <property type="entry name" value="ENDO-1,4-BETA-XYLANASE"/>
    <property type="match status" value="1"/>
</dbReference>
<dbReference type="GeneID" id="72187373"/>
<dbReference type="Pfam" id="PF24793">
    <property type="entry name" value="GINT1_N"/>
    <property type="match status" value="1"/>
</dbReference>
<evidence type="ECO:0000313" key="5">
    <source>
        <dbReference type="Proteomes" id="UP000830729"/>
    </source>
</evidence>
<proteinExistence type="predicted"/>
<geneLocation type="plasmid" evidence="4 5">
    <name>unnamed1</name>
</geneLocation>
<gene>
    <name evidence="4" type="ORF">M0R89_19200</name>
</gene>
<dbReference type="AlphaFoldDB" id="A0A8U0I065"/>
<evidence type="ECO:0000259" key="3">
    <source>
        <dbReference type="Pfam" id="PF24793"/>
    </source>
</evidence>
<evidence type="ECO:0000256" key="1">
    <source>
        <dbReference type="ARBA" id="ARBA00023277"/>
    </source>
</evidence>
<dbReference type="InterPro" id="IPR052176">
    <property type="entry name" value="Glycosyl_Hydrlase_43_Enz"/>
</dbReference>
<dbReference type="InterPro" id="IPR023296">
    <property type="entry name" value="Glyco_hydro_beta-prop_sf"/>
</dbReference>
<feature type="compositionally biased region" description="Basic and acidic residues" evidence="2">
    <location>
        <begin position="55"/>
        <end position="65"/>
    </location>
</feature>
<feature type="region of interest" description="Disordered" evidence="2">
    <location>
        <begin position="381"/>
        <end position="400"/>
    </location>
</feature>
<reference evidence="4 5" key="1">
    <citation type="submission" date="2022-04" db="EMBL/GenBank/DDBJ databases">
        <title>Diverse halophilic archaea isolated from saline environments.</title>
        <authorList>
            <person name="Cui H.-L."/>
        </authorList>
    </citation>
    <scope>NUCLEOTIDE SEQUENCE [LARGE SCALE GENOMIC DNA]</scope>
    <source>
        <strain evidence="4 5">XZYJT49</strain>
        <plasmid evidence="4 5">unnamed1</plasmid>
    </source>
</reference>
<dbReference type="Proteomes" id="UP000830729">
    <property type="component" value="Plasmid unnamed1"/>
</dbReference>
<dbReference type="KEGG" id="halx:M0R89_19200"/>
<feature type="region of interest" description="Disordered" evidence="2">
    <location>
        <begin position="43"/>
        <end position="73"/>
    </location>
</feature>
<dbReference type="RefSeq" id="WP_248652693.1">
    <property type="nucleotide sequence ID" value="NZ_CP096660.1"/>
</dbReference>
<sequence length="400" mass="44869">MKRNSPSELRDEVVHSLRARLGNVPVVRQLSWRVGKTLHHTVPRVVGGSGSSRSSADDRQTDPSARRCYTGETIPTYPYRDAPFDPIALRPSPDAANPVLTARDVTDYGRVGGVADPFLFVTASGEWHMFFEIFNQDADPTAVIGHATSPDGGSSWEYDRVVLRTDAHLSFPYVFAWEGTHYLLPDPWDKSSGTAEIRLYEAQNFPYDWTEAATILSPDSPVSDTVVFRWGGRWWAVAGDERDLYAYHSPRLRSDDWQPHADNPVVEDRPRAARPAGRPIVRENRVLLFLQQCIAGYGEQVRTFEITDLTPESYADAELDSSPTIRASDSSVGWNSGKMHHVDPWFDGTTWRCAVDGNIDWGRGVFGHNWSIGMYESVASASRPADAREERNTLSPEFQR</sequence>